<dbReference type="InterPro" id="IPR019190">
    <property type="entry name" value="EXOV"/>
</dbReference>
<keyword evidence="6" id="KW-0378">Hydrolase</keyword>
<keyword evidence="4" id="KW-0004">4Fe-4S</keyword>
<dbReference type="GO" id="GO:0045145">
    <property type="term" value="F:single-stranded DNA 5'-3' DNA exonuclease activity"/>
    <property type="evidence" value="ECO:0007669"/>
    <property type="project" value="InterPro"/>
</dbReference>
<protein>
    <recommendedName>
        <fullName evidence="10">Exonuclease V, mitochondrial</fullName>
    </recommendedName>
</protein>
<dbReference type="Pfam" id="PF09810">
    <property type="entry name" value="Exo5"/>
    <property type="match status" value="1"/>
</dbReference>
<dbReference type="HOGENOM" id="CLU_013225_1_1_1"/>
<dbReference type="GO" id="GO:0051539">
    <property type="term" value="F:4 iron, 4 sulfur cluster binding"/>
    <property type="evidence" value="ECO:0007669"/>
    <property type="project" value="UniProtKB-KW"/>
</dbReference>
<keyword evidence="4" id="KW-0411">Iron-sulfur</keyword>
<comment type="cofactor">
    <cofactor evidence="1">
        <name>[4Fe-4S] cluster</name>
        <dbReference type="ChEBI" id="CHEBI:49883"/>
    </cofactor>
</comment>
<evidence type="ECO:0000256" key="7">
    <source>
        <dbReference type="SAM" id="MobiDB-lite"/>
    </source>
</evidence>
<evidence type="ECO:0000256" key="5">
    <source>
        <dbReference type="ARBA" id="ARBA00022722"/>
    </source>
</evidence>
<dbReference type="GeneID" id="25294989"/>
<accession>A0A0D2IJD4</accession>
<keyword evidence="4" id="KW-0479">Metal-binding</keyword>
<reference evidence="8 9" key="1">
    <citation type="submission" date="2015-01" db="EMBL/GenBank/DDBJ databases">
        <title>The Genome Sequence of Rhinocladiella mackenzie CBS 650.93.</title>
        <authorList>
            <consortium name="The Broad Institute Genomics Platform"/>
            <person name="Cuomo C."/>
            <person name="de Hoog S."/>
            <person name="Gorbushina A."/>
            <person name="Stielow B."/>
            <person name="Teixiera M."/>
            <person name="Abouelleil A."/>
            <person name="Chapman S.B."/>
            <person name="Priest M."/>
            <person name="Young S.K."/>
            <person name="Wortman J."/>
            <person name="Nusbaum C."/>
            <person name="Birren B."/>
        </authorList>
    </citation>
    <scope>NUCLEOTIDE SEQUENCE [LARGE SCALE GENOMIC DNA]</scope>
    <source>
        <strain evidence="8 9">CBS 650.93</strain>
    </source>
</reference>
<dbReference type="PANTHER" id="PTHR14464">
    <property type="entry name" value="EXONUCLEASE V"/>
    <property type="match status" value="1"/>
</dbReference>
<name>A0A0D2IJD4_9EURO</name>
<dbReference type="EMBL" id="KN847479">
    <property type="protein sequence ID" value="KIX03366.1"/>
    <property type="molecule type" value="Genomic_DNA"/>
</dbReference>
<feature type="compositionally biased region" description="Basic and acidic residues" evidence="7">
    <location>
        <begin position="594"/>
        <end position="604"/>
    </location>
</feature>
<keyword evidence="4" id="KW-0408">Iron</keyword>
<organism evidence="8 9">
    <name type="scientific">Rhinocladiella mackenziei CBS 650.93</name>
    <dbReference type="NCBI Taxonomy" id="1442369"/>
    <lineage>
        <taxon>Eukaryota</taxon>
        <taxon>Fungi</taxon>
        <taxon>Dikarya</taxon>
        <taxon>Ascomycota</taxon>
        <taxon>Pezizomycotina</taxon>
        <taxon>Eurotiomycetes</taxon>
        <taxon>Chaetothyriomycetidae</taxon>
        <taxon>Chaetothyriales</taxon>
        <taxon>Herpotrichiellaceae</taxon>
        <taxon>Rhinocladiella</taxon>
    </lineage>
</organism>
<feature type="compositionally biased region" description="Polar residues" evidence="7">
    <location>
        <begin position="473"/>
        <end position="499"/>
    </location>
</feature>
<dbReference type="VEuPathDB" id="FungiDB:Z518_06918"/>
<evidence type="ECO:0000313" key="9">
    <source>
        <dbReference type="Proteomes" id="UP000053617"/>
    </source>
</evidence>
<keyword evidence="6" id="KW-0269">Exonuclease</keyword>
<comment type="similarity">
    <text evidence="2">Belongs to the EXO5 family.</text>
</comment>
<feature type="compositionally biased region" description="Polar residues" evidence="7">
    <location>
        <begin position="91"/>
        <end position="108"/>
    </location>
</feature>
<dbReference type="GO" id="GO:0005739">
    <property type="term" value="C:mitochondrion"/>
    <property type="evidence" value="ECO:0007669"/>
    <property type="project" value="TreeGrafter"/>
</dbReference>
<dbReference type="RefSeq" id="XP_013270502.1">
    <property type="nucleotide sequence ID" value="XM_013415048.1"/>
</dbReference>
<keyword evidence="5" id="KW-0540">Nuclease</keyword>
<dbReference type="AlphaFoldDB" id="A0A0D2IJD4"/>
<feature type="region of interest" description="Disordered" evidence="7">
    <location>
        <begin position="88"/>
        <end position="160"/>
    </location>
</feature>
<evidence type="ECO:0000256" key="3">
    <source>
        <dbReference type="ARBA" id="ARBA00011245"/>
    </source>
</evidence>
<proteinExistence type="inferred from homology"/>
<dbReference type="GO" id="GO:0036297">
    <property type="term" value="P:interstrand cross-link repair"/>
    <property type="evidence" value="ECO:0007669"/>
    <property type="project" value="TreeGrafter"/>
</dbReference>
<keyword evidence="9" id="KW-1185">Reference proteome</keyword>
<evidence type="ECO:0000256" key="6">
    <source>
        <dbReference type="ARBA" id="ARBA00022839"/>
    </source>
</evidence>
<evidence type="ECO:0008006" key="10">
    <source>
        <dbReference type="Google" id="ProtNLM"/>
    </source>
</evidence>
<gene>
    <name evidence="8" type="ORF">Z518_06918</name>
</gene>
<dbReference type="Proteomes" id="UP000053617">
    <property type="component" value="Unassembled WGS sequence"/>
</dbReference>
<feature type="region of interest" description="Disordered" evidence="7">
    <location>
        <begin position="473"/>
        <end position="503"/>
    </location>
</feature>
<dbReference type="PANTHER" id="PTHR14464:SF4">
    <property type="entry name" value="EXONUCLEASE V"/>
    <property type="match status" value="1"/>
</dbReference>
<feature type="region of interest" description="Disordered" evidence="7">
    <location>
        <begin position="594"/>
        <end position="616"/>
    </location>
</feature>
<evidence type="ECO:0000313" key="8">
    <source>
        <dbReference type="EMBL" id="KIX03366.1"/>
    </source>
</evidence>
<evidence type="ECO:0000256" key="4">
    <source>
        <dbReference type="ARBA" id="ARBA00022485"/>
    </source>
</evidence>
<evidence type="ECO:0000256" key="1">
    <source>
        <dbReference type="ARBA" id="ARBA00001966"/>
    </source>
</evidence>
<dbReference type="OrthoDB" id="354769at2759"/>
<comment type="subunit">
    <text evidence="3">Monomer.</text>
</comment>
<feature type="compositionally biased region" description="Basic and acidic residues" evidence="7">
    <location>
        <begin position="134"/>
        <end position="153"/>
    </location>
</feature>
<sequence length="616" mass="69246">MVMSNILDQPPNQETHMQVDTIESKRAQENEDEYSDFAEDPEELKIIDRLLLEAAAKGQHAALVVTDIEDYEAPRGVRLPQVPGLAATRQWVDQPQSSESHGNQNVRDQSAEARRTNGNGNDLKTECEETPAAVERDAPSSEPDTRSPLERFRQPPKKPLSVTDLISPAWCELQYLYVLSKHGRKRRTPAMKQGSAIHQALEDEVHVTVPVAITKKEDIWGLRIWNIIQGLRTLRETGRTRELGIWGSIGGELVNGVIDELSYDCPDPKLEEQSLKLLFQPESEPPLPEYQASIRDYLVTSETKEVGQSIEDVLGNNHFKASASRGSKGPKDDRRIYITDVKTRGTSTLPSGSSIRPTIVQLHLYHHMLENLAQGNFSLAQLATRYDFNVQETFSDAFIVQIGSLNREAFELTTSQQSEPVDGVIENEDIVPSTQDSMDILLQHNNLASLWEFMLEQFRVTFKVPSVSGSILNPNSNPDSQNADIPSSTPKSLSQLSTPPSFPTRLSPLLTARYISTNYTTRSDSDQSHILGSKSVIFNPSFLKSYLYDALALWRGEREPKGVEAHDAWKCRVCEFRDTCSWVLERDELAVRQAEERRKNRETNGENQGAGKRSRV</sequence>
<evidence type="ECO:0000256" key="2">
    <source>
        <dbReference type="ARBA" id="ARBA00009797"/>
    </source>
</evidence>
<dbReference type="GO" id="GO:0005634">
    <property type="term" value="C:nucleus"/>
    <property type="evidence" value="ECO:0007669"/>
    <property type="project" value="TreeGrafter"/>
</dbReference>